<feature type="domain" description="PPM-type phosphatase" evidence="1">
    <location>
        <begin position="7"/>
        <end position="240"/>
    </location>
</feature>
<dbReference type="PROSITE" id="PS51746">
    <property type="entry name" value="PPM_2"/>
    <property type="match status" value="1"/>
</dbReference>
<dbReference type="SUPFAM" id="SSF81606">
    <property type="entry name" value="PP2C-like"/>
    <property type="match status" value="1"/>
</dbReference>
<organism evidence="2 3">
    <name type="scientific">Pseudomonas ulcerans</name>
    <dbReference type="NCBI Taxonomy" id="3115852"/>
    <lineage>
        <taxon>Bacteria</taxon>
        <taxon>Pseudomonadati</taxon>
        <taxon>Pseudomonadota</taxon>
        <taxon>Gammaproteobacteria</taxon>
        <taxon>Pseudomonadales</taxon>
        <taxon>Pseudomonadaceae</taxon>
        <taxon>Pseudomonas</taxon>
    </lineage>
</organism>
<dbReference type="CDD" id="cd00143">
    <property type="entry name" value="PP2Cc"/>
    <property type="match status" value="1"/>
</dbReference>
<reference evidence="2 3" key="1">
    <citation type="submission" date="2024-01" db="EMBL/GenBank/DDBJ databases">
        <title>Unpublished Manusciprt.</title>
        <authorList>
            <person name="Duman M."/>
            <person name="Valdes E.G."/>
            <person name="Ajmi N."/>
            <person name="Altun S."/>
            <person name="Saticioglu I.B."/>
        </authorList>
    </citation>
    <scope>NUCLEOTIDE SEQUENCE [LARGE SCALE GENOMIC DNA]</scope>
    <source>
        <strain evidence="2 3">148P</strain>
    </source>
</reference>
<dbReference type="RefSeq" id="WP_330075958.1">
    <property type="nucleotide sequence ID" value="NZ_JAZDQJ010000022.1"/>
</dbReference>
<evidence type="ECO:0000313" key="3">
    <source>
        <dbReference type="Proteomes" id="UP001335100"/>
    </source>
</evidence>
<dbReference type="InterPro" id="IPR036457">
    <property type="entry name" value="PPM-type-like_dom_sf"/>
</dbReference>
<dbReference type="PANTHER" id="PTHR13832:SF827">
    <property type="entry name" value="PROTEIN PHOSPHATASE 1L"/>
    <property type="match status" value="1"/>
</dbReference>
<dbReference type="SMART" id="SM00332">
    <property type="entry name" value="PP2Cc"/>
    <property type="match status" value="1"/>
</dbReference>
<proteinExistence type="predicted"/>
<name>A0ABU7HUJ2_9PSED</name>
<gene>
    <name evidence="2" type="ORF">V0R50_18400</name>
</gene>
<dbReference type="InterPro" id="IPR001932">
    <property type="entry name" value="PPM-type_phosphatase-like_dom"/>
</dbReference>
<dbReference type="Proteomes" id="UP001335100">
    <property type="component" value="Unassembled WGS sequence"/>
</dbReference>
<keyword evidence="3" id="KW-1185">Reference proteome</keyword>
<comment type="caution">
    <text evidence="2">The sequence shown here is derived from an EMBL/GenBank/DDBJ whole genome shotgun (WGS) entry which is preliminary data.</text>
</comment>
<dbReference type="SMART" id="SM00331">
    <property type="entry name" value="PP2C_SIG"/>
    <property type="match status" value="1"/>
</dbReference>
<dbReference type="Gene3D" id="3.60.40.10">
    <property type="entry name" value="PPM-type phosphatase domain"/>
    <property type="match status" value="1"/>
</dbReference>
<evidence type="ECO:0000259" key="1">
    <source>
        <dbReference type="PROSITE" id="PS51746"/>
    </source>
</evidence>
<dbReference type="PANTHER" id="PTHR13832">
    <property type="entry name" value="PROTEIN PHOSPHATASE 2C"/>
    <property type="match status" value="1"/>
</dbReference>
<sequence>MSRPWRSAGRSENGKVRLRNEDAFLDCPERGLWAVADGMGGHQRGDLASRMVVDSLRSLPADGCFAQRLKRLRECLHWVNRRLSQELTLPEHQQGTTVGTTVVAMLLEEDRMACVWAGDSRCYLWRRQRLYQLSRDHSLLEHLVTQQRMRPQEAASHPRAHALTKAVGAHERLSLDILELHTEPGDVLLLCSDGLYEDLSCEAVSRSLGLTSPEAAVAHLFECALRGPARDNLTAVVIRL</sequence>
<dbReference type="EMBL" id="JAZDQJ010000022">
    <property type="protein sequence ID" value="MEE1935205.1"/>
    <property type="molecule type" value="Genomic_DNA"/>
</dbReference>
<accession>A0ABU7HUJ2</accession>
<protein>
    <submittedName>
        <fullName evidence="2">PP2C family serine/threonine-protein phosphatase</fullName>
    </submittedName>
</protein>
<dbReference type="Pfam" id="PF13672">
    <property type="entry name" value="PP2C_2"/>
    <property type="match status" value="1"/>
</dbReference>
<evidence type="ECO:0000313" key="2">
    <source>
        <dbReference type="EMBL" id="MEE1935205.1"/>
    </source>
</evidence>
<dbReference type="InterPro" id="IPR015655">
    <property type="entry name" value="PP2C"/>
</dbReference>